<dbReference type="Gene3D" id="3.40.50.150">
    <property type="entry name" value="Vaccinia Virus protein VP39"/>
    <property type="match status" value="1"/>
</dbReference>
<dbReference type="Proteomes" id="UP000198862">
    <property type="component" value="Unassembled WGS sequence"/>
</dbReference>
<evidence type="ECO:0000259" key="1">
    <source>
        <dbReference type="Pfam" id="PF03848"/>
    </source>
</evidence>
<dbReference type="AlphaFoldDB" id="A0A1I1KUB1"/>
<dbReference type="Pfam" id="PF03848">
    <property type="entry name" value="TehB"/>
    <property type="match status" value="1"/>
</dbReference>
<evidence type="ECO:0000313" key="3">
    <source>
        <dbReference type="Proteomes" id="UP000198862"/>
    </source>
</evidence>
<dbReference type="STRING" id="1123010.SAMN02745724_02136"/>
<dbReference type="InterPro" id="IPR015985">
    <property type="entry name" value="TehB-like_dom"/>
</dbReference>
<evidence type="ECO:0000313" key="2">
    <source>
        <dbReference type="EMBL" id="SFC62318.1"/>
    </source>
</evidence>
<gene>
    <name evidence="2" type="ORF">SAMN02745724_02136</name>
</gene>
<organism evidence="2 3">
    <name type="scientific">Pseudoalteromonas denitrificans DSM 6059</name>
    <dbReference type="NCBI Taxonomy" id="1123010"/>
    <lineage>
        <taxon>Bacteria</taxon>
        <taxon>Pseudomonadati</taxon>
        <taxon>Pseudomonadota</taxon>
        <taxon>Gammaproteobacteria</taxon>
        <taxon>Alteromonadales</taxon>
        <taxon>Pseudoalteromonadaceae</taxon>
        <taxon>Pseudoalteromonas</taxon>
    </lineage>
</organism>
<dbReference type="EMBL" id="FOLO01000013">
    <property type="protein sequence ID" value="SFC62318.1"/>
    <property type="molecule type" value="Genomic_DNA"/>
</dbReference>
<dbReference type="RefSeq" id="WP_245763801.1">
    <property type="nucleotide sequence ID" value="NZ_FOLO01000013.1"/>
</dbReference>
<dbReference type="SUPFAM" id="SSF53335">
    <property type="entry name" value="S-adenosyl-L-methionine-dependent methyltransferases"/>
    <property type="match status" value="1"/>
</dbReference>
<reference evidence="2 3" key="1">
    <citation type="submission" date="2016-10" db="EMBL/GenBank/DDBJ databases">
        <authorList>
            <person name="de Groot N.N."/>
        </authorList>
    </citation>
    <scope>NUCLEOTIDE SEQUENCE [LARGE SCALE GENOMIC DNA]</scope>
    <source>
        <strain evidence="2 3">DSM 6059</strain>
    </source>
</reference>
<feature type="domain" description="Tellurite resistance methyltransferase TehB-like" evidence="1">
    <location>
        <begin position="18"/>
        <end position="161"/>
    </location>
</feature>
<name>A0A1I1KUB1_9GAMM</name>
<proteinExistence type="predicted"/>
<dbReference type="InterPro" id="IPR029063">
    <property type="entry name" value="SAM-dependent_MTases_sf"/>
</dbReference>
<protein>
    <submittedName>
        <fullName evidence="2">Tellurite resistance protein TehB</fullName>
    </submittedName>
</protein>
<dbReference type="CDD" id="cd02440">
    <property type="entry name" value="AdoMet_MTases"/>
    <property type="match status" value="1"/>
</dbReference>
<accession>A0A1I1KUB1</accession>
<sequence>MELIITYSSLLELHLVQLKKAAESGKILDLACGTGRNGLYLINNNIPVLFSDVKKDSLAVIKETLNSNTAELAHFWHVDFEQKDNQLKNRTFSGIMVFRYLHRPLFESIKNAILPGGIIIYETFTVENRQFGRPHNAHYLLNKGELVAQFKDWNIIHQFEGIIDNQGSPQAIAQIIALKPFTE</sequence>
<keyword evidence="3" id="KW-1185">Reference proteome</keyword>